<name>A0A9X4L0Z9_9BACL</name>
<sequence>MDLLYNKIQQMKKRPGLYIGKTSLFFLQAYLNGYVAYHNEVNVEQNYFFLPQFQEYIQKRFKIEITHSWADIITFHSSSDDAAFDAFYQLLDDFVSENKLNE</sequence>
<gene>
    <name evidence="1" type="ORF">OMP40_36800</name>
</gene>
<reference evidence="1" key="1">
    <citation type="submission" date="2022-10" db="EMBL/GenBank/DDBJ databases">
        <title>Comparative genomic analysis of Cohnella hashimotonis sp. nov., isolated from the International Space Station.</title>
        <authorList>
            <person name="Simpson A."/>
            <person name="Venkateswaran K."/>
        </authorList>
    </citation>
    <scope>NUCLEOTIDE SEQUENCE</scope>
    <source>
        <strain evidence="1">DSM 28161</strain>
    </source>
</reference>
<organism evidence="1 2">
    <name type="scientific">Cohnella rhizosphaerae</name>
    <dbReference type="NCBI Taxonomy" id="1457232"/>
    <lineage>
        <taxon>Bacteria</taxon>
        <taxon>Bacillati</taxon>
        <taxon>Bacillota</taxon>
        <taxon>Bacilli</taxon>
        <taxon>Bacillales</taxon>
        <taxon>Paenibacillaceae</taxon>
        <taxon>Cohnella</taxon>
    </lineage>
</organism>
<keyword evidence="2" id="KW-1185">Reference proteome</keyword>
<accession>A0A9X4L0Z9</accession>
<dbReference type="RefSeq" id="WP_277538973.1">
    <property type="nucleotide sequence ID" value="NZ_JAPDIA010000009.1"/>
</dbReference>
<dbReference type="EMBL" id="JAPDIA010000009">
    <property type="protein sequence ID" value="MDG0814223.1"/>
    <property type="molecule type" value="Genomic_DNA"/>
</dbReference>
<protein>
    <submittedName>
        <fullName evidence="1">Uncharacterized protein</fullName>
    </submittedName>
</protein>
<proteinExistence type="predicted"/>
<dbReference type="Proteomes" id="UP001153404">
    <property type="component" value="Unassembled WGS sequence"/>
</dbReference>
<evidence type="ECO:0000313" key="1">
    <source>
        <dbReference type="EMBL" id="MDG0814223.1"/>
    </source>
</evidence>
<comment type="caution">
    <text evidence="1">The sequence shown here is derived from an EMBL/GenBank/DDBJ whole genome shotgun (WGS) entry which is preliminary data.</text>
</comment>
<evidence type="ECO:0000313" key="2">
    <source>
        <dbReference type="Proteomes" id="UP001153404"/>
    </source>
</evidence>
<dbReference type="AlphaFoldDB" id="A0A9X4L0Z9"/>